<dbReference type="PANTHER" id="PTHR47926">
    <property type="entry name" value="PENTATRICOPEPTIDE REPEAT-CONTAINING PROTEIN"/>
    <property type="match status" value="1"/>
</dbReference>
<dbReference type="InterPro" id="IPR046960">
    <property type="entry name" value="PPR_At4g14850-like_plant"/>
</dbReference>
<comment type="caution">
    <text evidence="3">The sequence shown here is derived from an EMBL/GenBank/DDBJ whole genome shotgun (WGS) entry which is preliminary data.</text>
</comment>
<dbReference type="NCBIfam" id="TIGR00756">
    <property type="entry name" value="PPR"/>
    <property type="match status" value="4"/>
</dbReference>
<keyword evidence="4" id="KW-1185">Reference proteome</keyword>
<protein>
    <recommendedName>
        <fullName evidence="5">Pentatricopeptide repeat-containing protein At2g22410, mitochondrial-like</fullName>
    </recommendedName>
</protein>
<dbReference type="FunFam" id="1.25.40.10:FF:000184">
    <property type="entry name" value="Pentatricopeptide repeat-containing protein, chloroplastic"/>
    <property type="match status" value="1"/>
</dbReference>
<feature type="repeat" description="PPR" evidence="2">
    <location>
        <begin position="295"/>
        <end position="325"/>
    </location>
</feature>
<evidence type="ECO:0000313" key="4">
    <source>
        <dbReference type="Proteomes" id="UP000607653"/>
    </source>
</evidence>
<dbReference type="FunFam" id="1.25.40.10:FF:000348">
    <property type="entry name" value="Pentatricopeptide repeat-containing protein chloroplastic"/>
    <property type="match status" value="1"/>
</dbReference>
<evidence type="ECO:0000256" key="1">
    <source>
        <dbReference type="ARBA" id="ARBA00022737"/>
    </source>
</evidence>
<evidence type="ECO:0000313" key="3">
    <source>
        <dbReference type="EMBL" id="DAD22070.1"/>
    </source>
</evidence>
<dbReference type="InterPro" id="IPR002885">
    <property type="entry name" value="PPR_rpt"/>
</dbReference>
<evidence type="ECO:0000256" key="2">
    <source>
        <dbReference type="PROSITE-ProRule" id="PRU00708"/>
    </source>
</evidence>
<dbReference type="EMBL" id="DUZY01000001">
    <property type="protein sequence ID" value="DAD22070.1"/>
    <property type="molecule type" value="Genomic_DNA"/>
</dbReference>
<accession>A0A822XNT5</accession>
<dbReference type="Proteomes" id="UP000607653">
    <property type="component" value="Unassembled WGS sequence"/>
</dbReference>
<dbReference type="GO" id="GO:0003723">
    <property type="term" value="F:RNA binding"/>
    <property type="evidence" value="ECO:0007669"/>
    <property type="project" value="InterPro"/>
</dbReference>
<feature type="repeat" description="PPR" evidence="2">
    <location>
        <begin position="427"/>
        <end position="461"/>
    </location>
</feature>
<feature type="repeat" description="PPR" evidence="2">
    <location>
        <begin position="194"/>
        <end position="228"/>
    </location>
</feature>
<dbReference type="PROSITE" id="PS51375">
    <property type="entry name" value="PPR"/>
    <property type="match status" value="4"/>
</dbReference>
<name>A0A822XNT5_NELNU</name>
<sequence length="643" mass="71356">MIGAKLCMQRLSCLLRTRCSSTLDTNIKSLLSLLQTATDVRQLHQIHAHMIISGTIKDTFAASRLLSSPALVEPSYARLIFSQISSPNLFIWNTLIKKLVENGMDSMSPPPLLVYKQMLKTSVRPNSHTFMYLIKALQAQLDLYLHEGEAIHSNVVKFGCDSSQFVSSALLGFYVACGFVDRARRVFDKISEPGLVLWTAMMRAYVCANVSEEALRLFGEMRQLGFMPDPVTLATIVSACGQLGNLDTAKVIHGFITKSGVEVDAFVSSGLLGMYGDCGSLEFTYNLFCEMSAKNVVIWNTMIHQCAKNGNMDLAYQLFKMMPDADIVSWNTMIGGLAHAGRCKEALALFNEMELYGVKPNRLTLSITLSACAGLGALDTGTWIHAYIEKNSLNSDGSLDPGLIDMYAKCGSIDKALQVFEKTTRTDLFSWTSIICGLAMHGHAKQAIHYFSQMLEAGVQPDDVTLVGILNACAHSGFLDQGWQYFLSMEKVHSLTPKLEHYGCMVDLLGRMGYLKEAYSLIRGMPMEPNEVIWGTLLSACRVHNNVELGELAAQRLLQLDPTDPYIRVMLSNIYAEASRWDGVMRIRKELKERGLRKEPGCSSIEVNGVVYEFLVGDSLHAQQIEIHSMLDKLEIMLKIGCH</sequence>
<dbReference type="Pfam" id="PF20431">
    <property type="entry name" value="E_motif"/>
    <property type="match status" value="1"/>
</dbReference>
<dbReference type="InterPro" id="IPR011990">
    <property type="entry name" value="TPR-like_helical_dom_sf"/>
</dbReference>
<keyword evidence="1" id="KW-0677">Repeat</keyword>
<feature type="repeat" description="PPR" evidence="2">
    <location>
        <begin position="326"/>
        <end position="360"/>
    </location>
</feature>
<dbReference type="SUPFAM" id="SSF48452">
    <property type="entry name" value="TPR-like"/>
    <property type="match status" value="1"/>
</dbReference>
<dbReference type="AlphaFoldDB" id="A0A822XNT5"/>
<dbReference type="Pfam" id="PF01535">
    <property type="entry name" value="PPR"/>
    <property type="match status" value="3"/>
</dbReference>
<dbReference type="InterPro" id="IPR046848">
    <property type="entry name" value="E_motif"/>
</dbReference>
<organism evidence="3 4">
    <name type="scientific">Nelumbo nucifera</name>
    <name type="common">Sacred lotus</name>
    <dbReference type="NCBI Taxonomy" id="4432"/>
    <lineage>
        <taxon>Eukaryota</taxon>
        <taxon>Viridiplantae</taxon>
        <taxon>Streptophyta</taxon>
        <taxon>Embryophyta</taxon>
        <taxon>Tracheophyta</taxon>
        <taxon>Spermatophyta</taxon>
        <taxon>Magnoliopsida</taxon>
        <taxon>Proteales</taxon>
        <taxon>Nelumbonaceae</taxon>
        <taxon>Nelumbo</taxon>
    </lineage>
</organism>
<proteinExistence type="predicted"/>
<gene>
    <name evidence="3" type="ORF">HUJ06_023533</name>
</gene>
<dbReference type="PANTHER" id="PTHR47926:SF340">
    <property type="entry name" value="PENTATRICOPEPTIDE REPEAT-CONTAINING PROTEIN"/>
    <property type="match status" value="1"/>
</dbReference>
<dbReference type="Pfam" id="PF13041">
    <property type="entry name" value="PPR_2"/>
    <property type="match status" value="3"/>
</dbReference>
<evidence type="ECO:0008006" key="5">
    <source>
        <dbReference type="Google" id="ProtNLM"/>
    </source>
</evidence>
<reference evidence="3 4" key="1">
    <citation type="journal article" date="2020" name="Mol. Biol. Evol.">
        <title>Distinct Expression and Methylation Patterns for Genes with Different Fates following a Single Whole-Genome Duplication in Flowering Plants.</title>
        <authorList>
            <person name="Shi T."/>
            <person name="Rahmani R.S."/>
            <person name="Gugger P.F."/>
            <person name="Wang M."/>
            <person name="Li H."/>
            <person name="Zhang Y."/>
            <person name="Li Z."/>
            <person name="Wang Q."/>
            <person name="Van de Peer Y."/>
            <person name="Marchal K."/>
            <person name="Chen J."/>
        </authorList>
    </citation>
    <scope>NUCLEOTIDE SEQUENCE [LARGE SCALE GENOMIC DNA]</scope>
    <source>
        <tissue evidence="3">Leaf</tissue>
    </source>
</reference>
<dbReference type="GO" id="GO:0009451">
    <property type="term" value="P:RNA modification"/>
    <property type="evidence" value="ECO:0007669"/>
    <property type="project" value="InterPro"/>
</dbReference>
<dbReference type="Gene3D" id="1.25.40.10">
    <property type="entry name" value="Tetratricopeptide repeat domain"/>
    <property type="match status" value="4"/>
</dbReference>
<dbReference type="FunFam" id="1.25.40.10:FF:000351">
    <property type="entry name" value="Pentatricopeptide repeat-containing protein"/>
    <property type="match status" value="1"/>
</dbReference>